<dbReference type="PANTHER" id="PTHR11080:SF2">
    <property type="entry name" value="LD05707P"/>
    <property type="match status" value="1"/>
</dbReference>
<dbReference type="Proteomes" id="UP000217720">
    <property type="component" value="Unassembled WGS sequence"/>
</dbReference>
<evidence type="ECO:0000256" key="3">
    <source>
        <dbReference type="ARBA" id="ARBA00022723"/>
    </source>
</evidence>
<dbReference type="Pfam" id="PF00857">
    <property type="entry name" value="Isochorismatase"/>
    <property type="match status" value="1"/>
</dbReference>
<feature type="domain" description="Isochorismatase-like" evidence="8">
    <location>
        <begin position="4"/>
        <end position="185"/>
    </location>
</feature>
<accession>A0A2A3ZJ33</accession>
<dbReference type="InterPro" id="IPR052347">
    <property type="entry name" value="Isochorismatase_Nicotinamidase"/>
</dbReference>
<comment type="similarity">
    <text evidence="1">Belongs to the isochorismatase family.</text>
</comment>
<keyword evidence="4" id="KW-0378">Hydrolase</keyword>
<reference evidence="9 10" key="1">
    <citation type="journal article" date="2017" name="Elife">
        <title>Extensive horizontal gene transfer in cheese-associated bacteria.</title>
        <authorList>
            <person name="Bonham K.S."/>
            <person name="Wolfe B.E."/>
            <person name="Dutton R.J."/>
        </authorList>
    </citation>
    <scope>NUCLEOTIDE SEQUENCE [LARGE SCALE GENOMIC DNA]</scope>
    <source>
        <strain evidence="9 10">900_6</strain>
    </source>
</reference>
<gene>
    <name evidence="9" type="ORF">CIK62_03205</name>
</gene>
<dbReference type="EC" id="3.5.1.19" evidence="6"/>
<dbReference type="PANTHER" id="PTHR11080">
    <property type="entry name" value="PYRAZINAMIDASE/NICOTINAMIDASE"/>
    <property type="match status" value="1"/>
</dbReference>
<evidence type="ECO:0000256" key="1">
    <source>
        <dbReference type="ARBA" id="ARBA00006336"/>
    </source>
</evidence>
<evidence type="ECO:0000256" key="6">
    <source>
        <dbReference type="ARBA" id="ARBA00039017"/>
    </source>
</evidence>
<evidence type="ECO:0000313" key="10">
    <source>
        <dbReference type="Proteomes" id="UP000217720"/>
    </source>
</evidence>
<comment type="pathway">
    <text evidence="5">Cofactor biosynthesis; nicotinate biosynthesis; nicotinate from nicotinamide: step 1/1.</text>
</comment>
<evidence type="ECO:0000259" key="8">
    <source>
        <dbReference type="Pfam" id="PF00857"/>
    </source>
</evidence>
<protein>
    <recommendedName>
        <fullName evidence="6">nicotinamidase</fullName>
        <ecNumber evidence="6">3.5.1.19</ecNumber>
    </recommendedName>
    <alternativeName>
        <fullName evidence="7">Nicotinamide deamidase</fullName>
    </alternativeName>
</protein>
<dbReference type="InterPro" id="IPR000868">
    <property type="entry name" value="Isochorismatase-like_dom"/>
</dbReference>
<dbReference type="InterPro" id="IPR036380">
    <property type="entry name" value="Isochorismatase-like_sf"/>
</dbReference>
<dbReference type="RefSeq" id="WP_096159805.1">
    <property type="nucleotide sequence ID" value="NZ_NRGO01000004.1"/>
</dbReference>
<sequence length="188" mass="19411">MAKALLIVDVQNDFTEGGALGVTGGDRVAEGISRHLAAHAGDYDAVIASRDWHDADSDNGGHFSDTPDFVDSWPVHCVAGTTGAEYDPLLSTAVITHHVRKGQGRPDYSAFQGTTETGSSLGDLLHDLTVTEVDVVGIATDHCVRASTLDALDSGVGVRVLTDLVAGVGEDTSAAALREMEKAGAGLA</sequence>
<dbReference type="GO" id="GO:0008936">
    <property type="term" value="F:nicotinamidase activity"/>
    <property type="evidence" value="ECO:0007669"/>
    <property type="project" value="UniProtKB-EC"/>
</dbReference>
<keyword evidence="2" id="KW-0662">Pyridine nucleotide biosynthesis</keyword>
<name>A0A2A3ZJ33_BREAU</name>
<proteinExistence type="inferred from homology"/>
<evidence type="ECO:0000256" key="7">
    <source>
        <dbReference type="ARBA" id="ARBA00043224"/>
    </source>
</evidence>
<evidence type="ECO:0000256" key="5">
    <source>
        <dbReference type="ARBA" id="ARBA00037900"/>
    </source>
</evidence>
<dbReference type="Gene3D" id="3.40.50.850">
    <property type="entry name" value="Isochorismatase-like"/>
    <property type="match status" value="1"/>
</dbReference>
<organism evidence="9 10">
    <name type="scientific">Brevibacterium aurantiacum</name>
    <dbReference type="NCBI Taxonomy" id="273384"/>
    <lineage>
        <taxon>Bacteria</taxon>
        <taxon>Bacillati</taxon>
        <taxon>Actinomycetota</taxon>
        <taxon>Actinomycetes</taxon>
        <taxon>Micrococcales</taxon>
        <taxon>Brevibacteriaceae</taxon>
        <taxon>Brevibacterium</taxon>
    </lineage>
</organism>
<comment type="caution">
    <text evidence="9">The sequence shown here is derived from an EMBL/GenBank/DDBJ whole genome shotgun (WGS) entry which is preliminary data.</text>
</comment>
<dbReference type="AlphaFoldDB" id="A0A2A3ZJ33"/>
<dbReference type="GO" id="GO:0019363">
    <property type="term" value="P:pyridine nucleotide biosynthetic process"/>
    <property type="evidence" value="ECO:0007669"/>
    <property type="project" value="UniProtKB-KW"/>
</dbReference>
<evidence type="ECO:0000313" key="9">
    <source>
        <dbReference type="EMBL" id="PCC51527.1"/>
    </source>
</evidence>
<evidence type="ECO:0000256" key="2">
    <source>
        <dbReference type="ARBA" id="ARBA00022642"/>
    </source>
</evidence>
<evidence type="ECO:0000256" key="4">
    <source>
        <dbReference type="ARBA" id="ARBA00022801"/>
    </source>
</evidence>
<keyword evidence="3" id="KW-0479">Metal-binding</keyword>
<dbReference type="SUPFAM" id="SSF52499">
    <property type="entry name" value="Isochorismatase-like hydrolases"/>
    <property type="match status" value="1"/>
</dbReference>
<dbReference type="GO" id="GO:0046872">
    <property type="term" value="F:metal ion binding"/>
    <property type="evidence" value="ECO:0007669"/>
    <property type="project" value="UniProtKB-KW"/>
</dbReference>
<dbReference type="EMBL" id="NRGO01000004">
    <property type="protein sequence ID" value="PCC51527.1"/>
    <property type="molecule type" value="Genomic_DNA"/>
</dbReference>